<dbReference type="OrthoDB" id="3268477at2"/>
<proteinExistence type="predicted"/>
<protein>
    <submittedName>
        <fullName evidence="2">Methionine aminopeptidase</fullName>
    </submittedName>
</protein>
<organism evidence="2 3">
    <name type="scientific">Aeriscardovia aeriphila</name>
    <dbReference type="NCBI Taxonomy" id="218139"/>
    <lineage>
        <taxon>Bacteria</taxon>
        <taxon>Bacillati</taxon>
        <taxon>Actinomycetota</taxon>
        <taxon>Actinomycetes</taxon>
        <taxon>Bifidobacteriales</taxon>
        <taxon>Bifidobacteriaceae</taxon>
        <taxon>Aeriscardovia</taxon>
    </lineage>
</organism>
<feature type="region of interest" description="Disordered" evidence="1">
    <location>
        <begin position="60"/>
        <end position="95"/>
    </location>
</feature>
<dbReference type="RefSeq" id="WP_094689687.1">
    <property type="nucleotide sequence ID" value="NZ_JACBYZ010000001.1"/>
</dbReference>
<keyword evidence="2" id="KW-0031">Aminopeptidase</keyword>
<keyword evidence="3" id="KW-1185">Reference proteome</keyword>
<feature type="compositionally biased region" description="Low complexity" evidence="1">
    <location>
        <begin position="160"/>
        <end position="175"/>
    </location>
</feature>
<keyword evidence="2" id="KW-0378">Hydrolase</keyword>
<feature type="compositionally biased region" description="Basic and acidic residues" evidence="1">
    <location>
        <begin position="132"/>
        <end position="159"/>
    </location>
</feature>
<dbReference type="Proteomes" id="UP000228976">
    <property type="component" value="Unassembled WGS sequence"/>
</dbReference>
<dbReference type="EMBL" id="MWWU01000002">
    <property type="protein sequence ID" value="OZG56122.1"/>
    <property type="molecule type" value="Genomic_DNA"/>
</dbReference>
<evidence type="ECO:0000256" key="1">
    <source>
        <dbReference type="SAM" id="MobiDB-lite"/>
    </source>
</evidence>
<comment type="caution">
    <text evidence="2">The sequence shown here is derived from an EMBL/GenBank/DDBJ whole genome shotgun (WGS) entry which is preliminary data.</text>
</comment>
<dbReference type="AlphaFoldDB" id="A0A261FAH1"/>
<evidence type="ECO:0000313" key="2">
    <source>
        <dbReference type="EMBL" id="OZG56122.1"/>
    </source>
</evidence>
<gene>
    <name evidence="2" type="ORF">AEAE_0610</name>
</gene>
<name>A0A261FAH1_9BIFI</name>
<reference evidence="2 3" key="1">
    <citation type="journal article" date="2017" name="BMC Genomics">
        <title>Comparative genomic and phylogenomic analyses of the Bifidobacteriaceae family.</title>
        <authorList>
            <person name="Lugli G.A."/>
            <person name="Milani C."/>
            <person name="Turroni F."/>
            <person name="Duranti S."/>
            <person name="Mancabelli L."/>
            <person name="Mangifesta M."/>
            <person name="Ferrario C."/>
            <person name="Modesto M."/>
            <person name="Mattarelli P."/>
            <person name="Jiri K."/>
            <person name="van Sinderen D."/>
            <person name="Ventura M."/>
        </authorList>
    </citation>
    <scope>NUCLEOTIDE SEQUENCE [LARGE SCALE GENOMIC DNA]</scope>
    <source>
        <strain evidence="2 3">LMG 21773</strain>
    </source>
</reference>
<keyword evidence="2" id="KW-0645">Protease</keyword>
<feature type="compositionally biased region" description="Polar residues" evidence="1">
    <location>
        <begin position="77"/>
        <end position="95"/>
    </location>
</feature>
<dbReference type="GO" id="GO:0004177">
    <property type="term" value="F:aminopeptidase activity"/>
    <property type="evidence" value="ECO:0007669"/>
    <property type="project" value="UniProtKB-KW"/>
</dbReference>
<sequence>MALFNRRYWWFNTKTGQVEHGKHSKIADLLGPYRTREEAEKAYEIAKLRNAQWVEQLSRDQPRQAQQLSGSELAHLSRSSSPEITSAKSDPWSSWQDFLDEPARHTWDKHADQVADLPSPVTDRFGGVAAKSDPHDPQAFEKRMQALRSRQEEFKRTDPDAAGSDNSSDADGGSASHDDSGADNQEGQTDEQGNSSGE</sequence>
<evidence type="ECO:0000313" key="3">
    <source>
        <dbReference type="Proteomes" id="UP000228976"/>
    </source>
</evidence>
<accession>A0A261FAH1</accession>
<feature type="region of interest" description="Disordered" evidence="1">
    <location>
        <begin position="113"/>
        <end position="198"/>
    </location>
</feature>
<feature type="compositionally biased region" description="Polar residues" evidence="1">
    <location>
        <begin position="185"/>
        <end position="198"/>
    </location>
</feature>